<dbReference type="GO" id="GO:0005743">
    <property type="term" value="C:mitochondrial inner membrane"/>
    <property type="evidence" value="ECO:0007669"/>
    <property type="project" value="UniProtKB-SubCell"/>
</dbReference>
<dbReference type="PANTHER" id="PTHR31586">
    <property type="entry name" value="CYTOCHROME C OXIDASE PROTEIN 20"/>
    <property type="match status" value="1"/>
</dbReference>
<feature type="compositionally biased region" description="Polar residues" evidence="11">
    <location>
        <begin position="48"/>
        <end position="60"/>
    </location>
</feature>
<comment type="similarity">
    <text evidence="2 9">Belongs to the COX20 family.</text>
</comment>
<keyword evidence="5 9" id="KW-0999">Mitochondrion inner membrane</keyword>
<name>A0AAN6RRC1_9PEZI</name>
<sequence length="181" mass="20431">MSTPQPPTRGESPADPNRPWLHQTNRPSTPPTQPSTPLPSVPQQQQPLHSNNPPQPTLTDAVQTIKPTDFLTFHQAPCARTGLLTGLGAGGAIGAVRWIMGLPVPRAANWAVGTGVLAAAAQYEYCQLKRRQEREKVKRVVEVYAAKQARERREEEERVRREREEAERVKTEGERGWWRFW</sequence>
<keyword evidence="4" id="KW-0812">Transmembrane</keyword>
<dbReference type="Pfam" id="PF12597">
    <property type="entry name" value="Cox20"/>
    <property type="match status" value="1"/>
</dbReference>
<evidence type="ECO:0000256" key="8">
    <source>
        <dbReference type="ARBA" id="ARBA00023136"/>
    </source>
</evidence>
<protein>
    <recommendedName>
        <fullName evidence="3 9">Cytochrome c oxidase assembly protein COX20, mitochondrial</fullName>
    </recommendedName>
</protein>
<evidence type="ECO:0000256" key="4">
    <source>
        <dbReference type="ARBA" id="ARBA00022692"/>
    </source>
</evidence>
<comment type="function">
    <text evidence="9">Involved in the assembly of the cytochrome c oxidase complex.</text>
</comment>
<feature type="coiled-coil region" evidence="10">
    <location>
        <begin position="145"/>
        <end position="172"/>
    </location>
</feature>
<evidence type="ECO:0000313" key="12">
    <source>
        <dbReference type="EMBL" id="KAK3900572.1"/>
    </source>
</evidence>
<evidence type="ECO:0000256" key="7">
    <source>
        <dbReference type="ARBA" id="ARBA00023128"/>
    </source>
</evidence>
<feature type="compositionally biased region" description="Pro residues" evidence="11">
    <location>
        <begin position="28"/>
        <end position="40"/>
    </location>
</feature>
<feature type="region of interest" description="Disordered" evidence="11">
    <location>
        <begin position="1"/>
        <end position="60"/>
    </location>
</feature>
<reference evidence="12" key="2">
    <citation type="submission" date="2023-05" db="EMBL/GenBank/DDBJ databases">
        <authorList>
            <consortium name="Lawrence Berkeley National Laboratory"/>
            <person name="Steindorff A."/>
            <person name="Hensen N."/>
            <person name="Bonometti L."/>
            <person name="Westerberg I."/>
            <person name="Brannstrom I.O."/>
            <person name="Guillou S."/>
            <person name="Cros-Aarteil S."/>
            <person name="Calhoun S."/>
            <person name="Haridas S."/>
            <person name="Kuo A."/>
            <person name="Mondo S."/>
            <person name="Pangilinan J."/>
            <person name="Riley R."/>
            <person name="Labutti K."/>
            <person name="Andreopoulos B."/>
            <person name="Lipzen A."/>
            <person name="Chen C."/>
            <person name="Yanf M."/>
            <person name="Daum C."/>
            <person name="Ng V."/>
            <person name="Clum A."/>
            <person name="Ohm R."/>
            <person name="Martin F."/>
            <person name="Silar P."/>
            <person name="Natvig D."/>
            <person name="Lalanne C."/>
            <person name="Gautier V."/>
            <person name="Ament-Velasquez S.L."/>
            <person name="Kruys A."/>
            <person name="Hutchinson M.I."/>
            <person name="Powell A.J."/>
            <person name="Barry K."/>
            <person name="Miller A.N."/>
            <person name="Grigoriev I.V."/>
            <person name="Debuchy R."/>
            <person name="Gladieux P."/>
            <person name="Thoren M.H."/>
            <person name="Johannesson H."/>
        </authorList>
    </citation>
    <scope>NUCLEOTIDE SEQUENCE</scope>
    <source>
        <strain evidence="12">CBS 103.79</strain>
    </source>
</reference>
<keyword evidence="7 9" id="KW-0496">Mitochondrion</keyword>
<dbReference type="EMBL" id="MU855658">
    <property type="protein sequence ID" value="KAK3900572.1"/>
    <property type="molecule type" value="Genomic_DNA"/>
</dbReference>
<evidence type="ECO:0000256" key="10">
    <source>
        <dbReference type="SAM" id="Coils"/>
    </source>
</evidence>
<reference evidence="12" key="1">
    <citation type="journal article" date="2023" name="Mol. Phylogenet. Evol.">
        <title>Genome-scale phylogeny and comparative genomics of the fungal order Sordariales.</title>
        <authorList>
            <person name="Hensen N."/>
            <person name="Bonometti L."/>
            <person name="Westerberg I."/>
            <person name="Brannstrom I.O."/>
            <person name="Guillou S."/>
            <person name="Cros-Aarteil S."/>
            <person name="Calhoun S."/>
            <person name="Haridas S."/>
            <person name="Kuo A."/>
            <person name="Mondo S."/>
            <person name="Pangilinan J."/>
            <person name="Riley R."/>
            <person name="LaButti K."/>
            <person name="Andreopoulos B."/>
            <person name="Lipzen A."/>
            <person name="Chen C."/>
            <person name="Yan M."/>
            <person name="Daum C."/>
            <person name="Ng V."/>
            <person name="Clum A."/>
            <person name="Steindorff A."/>
            <person name="Ohm R.A."/>
            <person name="Martin F."/>
            <person name="Silar P."/>
            <person name="Natvig D.O."/>
            <person name="Lalanne C."/>
            <person name="Gautier V."/>
            <person name="Ament-Velasquez S.L."/>
            <person name="Kruys A."/>
            <person name="Hutchinson M.I."/>
            <person name="Powell A.J."/>
            <person name="Barry K."/>
            <person name="Miller A.N."/>
            <person name="Grigoriev I.V."/>
            <person name="Debuchy R."/>
            <person name="Gladieux P."/>
            <person name="Hiltunen Thoren M."/>
            <person name="Johannesson H."/>
        </authorList>
    </citation>
    <scope>NUCLEOTIDE SEQUENCE</scope>
    <source>
        <strain evidence="12">CBS 103.79</strain>
    </source>
</reference>
<dbReference type="InterPro" id="IPR022533">
    <property type="entry name" value="Cox20"/>
</dbReference>
<proteinExistence type="inferred from homology"/>
<keyword evidence="6" id="KW-1133">Transmembrane helix</keyword>
<evidence type="ECO:0000256" key="9">
    <source>
        <dbReference type="PIRNR" id="PIRNR007871"/>
    </source>
</evidence>
<organism evidence="12 13">
    <name type="scientific">Staphylotrichum tortipilum</name>
    <dbReference type="NCBI Taxonomy" id="2831512"/>
    <lineage>
        <taxon>Eukaryota</taxon>
        <taxon>Fungi</taxon>
        <taxon>Dikarya</taxon>
        <taxon>Ascomycota</taxon>
        <taxon>Pezizomycotina</taxon>
        <taxon>Sordariomycetes</taxon>
        <taxon>Sordariomycetidae</taxon>
        <taxon>Sordariales</taxon>
        <taxon>Chaetomiaceae</taxon>
        <taxon>Staphylotrichum</taxon>
    </lineage>
</organism>
<comment type="caution">
    <text evidence="12">The sequence shown here is derived from an EMBL/GenBank/DDBJ whole genome shotgun (WGS) entry which is preliminary data.</text>
</comment>
<evidence type="ECO:0000256" key="3">
    <source>
        <dbReference type="ARBA" id="ARBA00017689"/>
    </source>
</evidence>
<keyword evidence="13" id="KW-1185">Reference proteome</keyword>
<dbReference type="PIRSF" id="PIRSF007871">
    <property type="entry name" value="Cox20"/>
    <property type="match status" value="1"/>
</dbReference>
<keyword evidence="8 9" id="KW-0472">Membrane</keyword>
<gene>
    <name evidence="12" type="ORF">C8A05DRAFT_17136</name>
</gene>
<evidence type="ECO:0000256" key="6">
    <source>
        <dbReference type="ARBA" id="ARBA00022989"/>
    </source>
</evidence>
<evidence type="ECO:0000256" key="5">
    <source>
        <dbReference type="ARBA" id="ARBA00022792"/>
    </source>
</evidence>
<keyword evidence="10" id="KW-0175">Coiled coil</keyword>
<dbReference type="Proteomes" id="UP001303889">
    <property type="component" value="Unassembled WGS sequence"/>
</dbReference>
<dbReference type="GO" id="GO:0033617">
    <property type="term" value="P:mitochondrial respiratory chain complex IV assembly"/>
    <property type="evidence" value="ECO:0007669"/>
    <property type="project" value="InterPro"/>
</dbReference>
<dbReference type="AlphaFoldDB" id="A0AAN6RRC1"/>
<accession>A0AAN6RRC1</accession>
<evidence type="ECO:0000256" key="11">
    <source>
        <dbReference type="SAM" id="MobiDB-lite"/>
    </source>
</evidence>
<dbReference type="PANTHER" id="PTHR31586:SF1">
    <property type="entry name" value="CYTOCHROME C OXIDASE ASSEMBLY PROTEIN COX20, MITOCHONDRIAL"/>
    <property type="match status" value="1"/>
</dbReference>
<evidence type="ECO:0000256" key="1">
    <source>
        <dbReference type="ARBA" id="ARBA00004273"/>
    </source>
</evidence>
<comment type="subcellular location">
    <subcellularLocation>
        <location evidence="1 9">Mitochondrion inner membrane</location>
    </subcellularLocation>
</comment>
<evidence type="ECO:0000313" key="13">
    <source>
        <dbReference type="Proteomes" id="UP001303889"/>
    </source>
</evidence>
<evidence type="ECO:0000256" key="2">
    <source>
        <dbReference type="ARBA" id="ARBA00009575"/>
    </source>
</evidence>